<dbReference type="EMBL" id="FKJW01000003">
    <property type="protein sequence ID" value="SAK17093.1"/>
    <property type="molecule type" value="Genomic_DNA"/>
</dbReference>
<comment type="caution">
    <text evidence="1">The sequence shown here is derived from an EMBL/GenBank/DDBJ whole genome shotgun (WGS) entry which is preliminary data.</text>
</comment>
<evidence type="ECO:0000313" key="1">
    <source>
        <dbReference type="EMBL" id="SAK17093.1"/>
    </source>
</evidence>
<proteinExistence type="predicted"/>
<organism evidence="1 2">
    <name type="scientific">Burkholderia multivorans</name>
    <dbReference type="NCBI Taxonomy" id="87883"/>
    <lineage>
        <taxon>Bacteria</taxon>
        <taxon>Pseudomonadati</taxon>
        <taxon>Pseudomonadota</taxon>
        <taxon>Betaproteobacteria</taxon>
        <taxon>Burkholderiales</taxon>
        <taxon>Burkholderiaceae</taxon>
        <taxon>Burkholderia</taxon>
        <taxon>Burkholderia cepacia complex</taxon>
    </lineage>
</organism>
<evidence type="ECO:0000313" key="2">
    <source>
        <dbReference type="Proteomes" id="UP000196218"/>
    </source>
</evidence>
<dbReference type="AlphaFoldDB" id="A0ABD7LHN2"/>
<dbReference type="Proteomes" id="UP000196218">
    <property type="component" value="Unassembled WGS sequence"/>
</dbReference>
<gene>
    <name evidence="1" type="ORF">UA18_01712</name>
</gene>
<accession>A0ABD7LHN2</accession>
<name>A0ABD7LHN2_9BURK</name>
<protein>
    <submittedName>
        <fullName evidence="1">Uncharacterized protein</fullName>
    </submittedName>
</protein>
<sequence>MSGLIVREGRVDQSVAIEDSPMKAGGAGNATFGQPGNSLDSRNDCRYLRSAANCSAVSVVPSPINFSS</sequence>
<reference evidence="1 2" key="1">
    <citation type="submission" date="2016-04" db="EMBL/GenBank/DDBJ databases">
        <authorList>
            <person name="Peeters C."/>
        </authorList>
    </citation>
    <scope>NUCLEOTIDE SEQUENCE [LARGE SCALE GENOMIC DNA]</scope>
    <source>
        <strain evidence="1">LMG 29311</strain>
    </source>
</reference>